<reference evidence="4" key="1">
    <citation type="submission" date="2021-01" db="EMBL/GenBank/DDBJ databases">
        <title>Genome public.</title>
        <authorList>
            <person name="Liu C."/>
            <person name="Sun Q."/>
        </authorList>
    </citation>
    <scope>NUCLEOTIDE SEQUENCE [LARGE SCALE GENOMIC DNA]</scope>
    <source>
        <strain evidence="4">YIM B02567</strain>
    </source>
</reference>
<feature type="signal peptide" evidence="1">
    <location>
        <begin position="1"/>
        <end position="20"/>
    </location>
</feature>
<organism evidence="3 4">
    <name type="scientific">Chryseobacterium paridis</name>
    <dbReference type="NCBI Taxonomy" id="2800328"/>
    <lineage>
        <taxon>Bacteria</taxon>
        <taxon>Pseudomonadati</taxon>
        <taxon>Bacteroidota</taxon>
        <taxon>Flavobacteriia</taxon>
        <taxon>Flavobacteriales</taxon>
        <taxon>Weeksellaceae</taxon>
        <taxon>Chryseobacterium group</taxon>
        <taxon>Chryseobacterium</taxon>
    </lineage>
</organism>
<dbReference type="Pfam" id="PF21347">
    <property type="entry name" value="DUF3108_like"/>
    <property type="match status" value="1"/>
</dbReference>
<evidence type="ECO:0000259" key="2">
    <source>
        <dbReference type="Pfam" id="PF21347"/>
    </source>
</evidence>
<evidence type="ECO:0000313" key="3">
    <source>
        <dbReference type="EMBL" id="MBK1896271.1"/>
    </source>
</evidence>
<keyword evidence="4" id="KW-1185">Reference proteome</keyword>
<feature type="domain" description="DUF3108" evidence="2">
    <location>
        <begin position="109"/>
        <end position="217"/>
    </location>
</feature>
<gene>
    <name evidence="3" type="ORF">JHL15_10945</name>
</gene>
<keyword evidence="1" id="KW-0732">Signal</keyword>
<dbReference type="InterPro" id="IPR049279">
    <property type="entry name" value="DUF3108-like"/>
</dbReference>
<feature type="chain" id="PRO_5047407194" description="DUF3108 domain-containing protein" evidence="1">
    <location>
        <begin position="21"/>
        <end position="221"/>
    </location>
</feature>
<dbReference type="Proteomes" id="UP000628669">
    <property type="component" value="Unassembled WGS sequence"/>
</dbReference>
<proteinExistence type="predicted"/>
<protein>
    <recommendedName>
        <fullName evidence="2">DUF3108 domain-containing protein</fullName>
    </recommendedName>
</protein>
<evidence type="ECO:0000256" key="1">
    <source>
        <dbReference type="SAM" id="SignalP"/>
    </source>
</evidence>
<evidence type="ECO:0000313" key="4">
    <source>
        <dbReference type="Proteomes" id="UP000628669"/>
    </source>
</evidence>
<comment type="caution">
    <text evidence="3">The sequence shown here is derived from an EMBL/GenBank/DDBJ whole genome shotgun (WGS) entry which is preliminary data.</text>
</comment>
<dbReference type="Gene3D" id="2.40.360.20">
    <property type="match status" value="1"/>
</dbReference>
<sequence length="221" mass="25285">MRTFLILLMLIMNGGENFFAQNCSDFYYFRKNTRVTFVQYDSGGNRVGKETGTLDNISIGKDMAMSDNAFILQSTKSKIADEFPSRILCINNNLKINYYISDLPGLDIYLSYPSNMKVGQNLGEDIRKSFNIGINDRKTLIHFNITSRKVIGQEIVKTSVGEFKSDKIQYDLSIEYNIDNILIPSTIRVVEWFSQNYGVVKKEFYTKDGILKTSSVLFSMD</sequence>
<dbReference type="EMBL" id="JAENHK010000010">
    <property type="protein sequence ID" value="MBK1896271.1"/>
    <property type="molecule type" value="Genomic_DNA"/>
</dbReference>
<name>A0ABS1FV00_9FLAO</name>
<dbReference type="RefSeq" id="WP_200245732.1">
    <property type="nucleotide sequence ID" value="NZ_JAENHK010000010.1"/>
</dbReference>
<accession>A0ABS1FV00</accession>